<dbReference type="PRINTS" id="PR01217">
    <property type="entry name" value="PRICHEXTENSN"/>
</dbReference>
<evidence type="ECO:0000313" key="7">
    <source>
        <dbReference type="EMBL" id="PVG84263.1"/>
    </source>
</evidence>
<dbReference type="InterPro" id="IPR006710">
    <property type="entry name" value="Glyco_hydro_43"/>
</dbReference>
<dbReference type="GO" id="GO:0004553">
    <property type="term" value="F:hydrolase activity, hydrolyzing O-glycosyl compounds"/>
    <property type="evidence" value="ECO:0007669"/>
    <property type="project" value="InterPro"/>
</dbReference>
<dbReference type="EMBL" id="QDGZ01000001">
    <property type="protein sequence ID" value="PVG84263.1"/>
    <property type="molecule type" value="Genomic_DNA"/>
</dbReference>
<keyword evidence="6" id="KW-1133">Transmembrane helix</keyword>
<feature type="region of interest" description="Disordered" evidence="5">
    <location>
        <begin position="1"/>
        <end position="25"/>
    </location>
</feature>
<dbReference type="SUPFAM" id="SSF75005">
    <property type="entry name" value="Arabinanase/levansucrase/invertase"/>
    <property type="match status" value="1"/>
</dbReference>
<keyword evidence="6" id="KW-0812">Transmembrane</keyword>
<keyword evidence="2 4" id="KW-0378">Hydrolase</keyword>
<organism evidence="7 8">
    <name type="scientific">Nocardioides gansuensis</name>
    <dbReference type="NCBI Taxonomy" id="2138300"/>
    <lineage>
        <taxon>Bacteria</taxon>
        <taxon>Bacillati</taxon>
        <taxon>Actinomycetota</taxon>
        <taxon>Actinomycetes</taxon>
        <taxon>Propionibacteriales</taxon>
        <taxon>Nocardioidaceae</taxon>
        <taxon>Nocardioides</taxon>
    </lineage>
</organism>
<keyword evidence="3 4" id="KW-0326">Glycosidase</keyword>
<evidence type="ECO:0000256" key="2">
    <source>
        <dbReference type="ARBA" id="ARBA00022801"/>
    </source>
</evidence>
<proteinExistence type="inferred from homology"/>
<dbReference type="Proteomes" id="UP000246018">
    <property type="component" value="Unassembled WGS sequence"/>
</dbReference>
<evidence type="ECO:0000256" key="5">
    <source>
        <dbReference type="SAM" id="MobiDB-lite"/>
    </source>
</evidence>
<dbReference type="InterPro" id="IPR023296">
    <property type="entry name" value="Glyco_hydro_beta-prop_sf"/>
</dbReference>
<dbReference type="Gene3D" id="2.115.10.20">
    <property type="entry name" value="Glycosyl hydrolase domain, family 43"/>
    <property type="match status" value="1"/>
</dbReference>
<keyword evidence="6" id="KW-0472">Membrane</keyword>
<feature type="compositionally biased region" description="Pro residues" evidence="5">
    <location>
        <begin position="389"/>
        <end position="432"/>
    </location>
</feature>
<protein>
    <recommendedName>
        <fullName evidence="9">Glycoside hydrolase</fullName>
    </recommendedName>
</protein>
<evidence type="ECO:0008006" key="9">
    <source>
        <dbReference type="Google" id="ProtNLM"/>
    </source>
</evidence>
<feature type="region of interest" description="Disordered" evidence="5">
    <location>
        <begin position="383"/>
        <end position="450"/>
    </location>
</feature>
<sequence length="450" mass="49297">MGRTGLDHRAPDDLERSRGRDRMRRTRTRLCGVAATTLLAAVGAGLFVPSAPADPGDPEDRQRAVAAPRPVIWDRDFGDPSVVHDGTRWFGAATGWRARTSISTLDHGGWLRTGDLLNTRPAWARFAGVWAPEVEKAPDGSWLAYYTMPVKGMPHAEDRCIGVAVAPSLDAKFTPLGSRPLVCPSYAPTEPAGDQVAGRAPELPQRGVIDPSSYIAADGRRFLLYRTQGTPSTIRMVRLSPNGRYAVRRSRELLRDPGVLENPTLVKDRGWHYLMTSKGAYSDCRYRTVWRRSRWWHKGWEEVRSHVLLNRQRTGVCGPGGADYVPPTAGAGNRLFFHGWVCKGTNLPCYQSYQGQQDYEDVGKRALYAVRLRWRMDGPSIAAFVQGPPWTPPPPTPTPTPTTTPSPTPTPTTTPSPTPTPTTTPSPTPTPTPTETTSPPTTSPTPAPSP</sequence>
<name>A0A2T8FEX5_9ACTN</name>
<evidence type="ECO:0000256" key="3">
    <source>
        <dbReference type="ARBA" id="ARBA00023295"/>
    </source>
</evidence>
<feature type="compositionally biased region" description="Pro residues" evidence="5">
    <location>
        <begin position="441"/>
        <end position="450"/>
    </location>
</feature>
<evidence type="ECO:0000313" key="8">
    <source>
        <dbReference type="Proteomes" id="UP000246018"/>
    </source>
</evidence>
<dbReference type="AlphaFoldDB" id="A0A2T8FEX5"/>
<evidence type="ECO:0000256" key="4">
    <source>
        <dbReference type="RuleBase" id="RU361187"/>
    </source>
</evidence>
<evidence type="ECO:0000256" key="6">
    <source>
        <dbReference type="SAM" id="Phobius"/>
    </source>
</evidence>
<comment type="similarity">
    <text evidence="1 4">Belongs to the glycosyl hydrolase 43 family.</text>
</comment>
<dbReference type="OrthoDB" id="9801455at2"/>
<accession>A0A2T8FEX5</accession>
<keyword evidence="8" id="KW-1185">Reference proteome</keyword>
<dbReference type="GO" id="GO:0005975">
    <property type="term" value="P:carbohydrate metabolic process"/>
    <property type="evidence" value="ECO:0007669"/>
    <property type="project" value="InterPro"/>
</dbReference>
<evidence type="ECO:0000256" key="1">
    <source>
        <dbReference type="ARBA" id="ARBA00009865"/>
    </source>
</evidence>
<dbReference type="Pfam" id="PF04616">
    <property type="entry name" value="Glyco_hydro_43"/>
    <property type="match status" value="1"/>
</dbReference>
<reference evidence="7 8" key="1">
    <citation type="submission" date="2018-04" db="EMBL/GenBank/DDBJ databases">
        <title>Genome of Nocardioides gansuensis WSJ-1.</title>
        <authorList>
            <person name="Wu S."/>
            <person name="Wang G."/>
        </authorList>
    </citation>
    <scope>NUCLEOTIDE SEQUENCE [LARGE SCALE GENOMIC DNA]</scope>
    <source>
        <strain evidence="7 8">WSJ-1</strain>
    </source>
</reference>
<feature type="transmembrane region" description="Helical" evidence="6">
    <location>
        <begin position="30"/>
        <end position="48"/>
    </location>
</feature>
<feature type="compositionally biased region" description="Basic and acidic residues" evidence="5">
    <location>
        <begin position="1"/>
        <end position="20"/>
    </location>
</feature>
<comment type="caution">
    <text evidence="7">The sequence shown here is derived from an EMBL/GenBank/DDBJ whole genome shotgun (WGS) entry which is preliminary data.</text>
</comment>
<gene>
    <name evidence="7" type="ORF">DDE18_01110</name>
</gene>